<keyword evidence="1" id="KW-0472">Membrane</keyword>
<dbReference type="Proteomes" id="UP000262379">
    <property type="component" value="Unassembled WGS sequence"/>
</dbReference>
<dbReference type="AlphaFoldDB" id="A0A371X5Z3"/>
<gene>
    <name evidence="2" type="ORF">DY251_19395</name>
</gene>
<keyword evidence="1" id="KW-0812">Transmembrane</keyword>
<feature type="transmembrane region" description="Helical" evidence="1">
    <location>
        <begin position="12"/>
        <end position="40"/>
    </location>
</feature>
<feature type="transmembrane region" description="Helical" evidence="1">
    <location>
        <begin position="152"/>
        <end position="172"/>
    </location>
</feature>
<proteinExistence type="predicted"/>
<protein>
    <submittedName>
        <fullName evidence="2">Uncharacterized protein</fullName>
    </submittedName>
</protein>
<name>A0A371X5Z3_9HYPH</name>
<feature type="transmembrane region" description="Helical" evidence="1">
    <location>
        <begin position="114"/>
        <end position="131"/>
    </location>
</feature>
<dbReference type="EMBL" id="QURN01000019">
    <property type="protein sequence ID" value="RFC64642.1"/>
    <property type="molecule type" value="Genomic_DNA"/>
</dbReference>
<evidence type="ECO:0000313" key="2">
    <source>
        <dbReference type="EMBL" id="RFC64642.1"/>
    </source>
</evidence>
<sequence>MSTDLSQIIINLFSFNAILFAIMILAITIFGVVVGGMGLLEGYVYTTGNARFSTRQASFSGAIMKLAIGSAAAIGAIIFYQIAGTFSVGTDATAKNVLDFAQNGSISGSYCEQFRYSVTLIWMIIGTVALFNAARTAYRKSNGEMITWGQPILYLLAGVGCYFVNAITMMGANTTGLNMGIENMCKAFGMVGAG</sequence>
<keyword evidence="3" id="KW-1185">Reference proteome</keyword>
<accession>A0A371X5Z3</accession>
<keyword evidence="1" id="KW-1133">Transmembrane helix</keyword>
<dbReference type="RefSeq" id="WP_116625563.1">
    <property type="nucleotide sequence ID" value="NZ_QURN01000019.1"/>
</dbReference>
<reference evidence="3" key="1">
    <citation type="submission" date="2018-08" db="EMBL/GenBank/DDBJ databases">
        <authorList>
            <person name="Im W.T."/>
        </authorList>
    </citation>
    <scope>NUCLEOTIDE SEQUENCE [LARGE SCALE GENOMIC DNA]</scope>
    <source>
        <strain evidence="3">LA-28</strain>
    </source>
</reference>
<evidence type="ECO:0000313" key="3">
    <source>
        <dbReference type="Proteomes" id="UP000262379"/>
    </source>
</evidence>
<feature type="transmembrane region" description="Helical" evidence="1">
    <location>
        <begin position="61"/>
        <end position="83"/>
    </location>
</feature>
<comment type="caution">
    <text evidence="2">The sequence shown here is derived from an EMBL/GenBank/DDBJ whole genome shotgun (WGS) entry which is preliminary data.</text>
</comment>
<organism evidence="2 3">
    <name type="scientific">Mesorhizobium denitrificans</name>
    <dbReference type="NCBI Taxonomy" id="2294114"/>
    <lineage>
        <taxon>Bacteria</taxon>
        <taxon>Pseudomonadati</taxon>
        <taxon>Pseudomonadota</taxon>
        <taxon>Alphaproteobacteria</taxon>
        <taxon>Hyphomicrobiales</taxon>
        <taxon>Phyllobacteriaceae</taxon>
        <taxon>Mesorhizobium</taxon>
    </lineage>
</organism>
<evidence type="ECO:0000256" key="1">
    <source>
        <dbReference type="SAM" id="Phobius"/>
    </source>
</evidence>